<dbReference type="Proteomes" id="UP001207736">
    <property type="component" value="Unassembled WGS sequence"/>
</dbReference>
<dbReference type="AlphaFoldDB" id="A0AAV5AYW1"/>
<dbReference type="GO" id="GO:0044718">
    <property type="term" value="P:siderophore transmembrane transport"/>
    <property type="evidence" value="ECO:0007669"/>
    <property type="project" value="TreeGrafter"/>
</dbReference>
<evidence type="ECO:0000256" key="4">
    <source>
        <dbReference type="ARBA" id="ARBA00022692"/>
    </source>
</evidence>
<dbReference type="Proteomes" id="UP001208692">
    <property type="component" value="Unassembled WGS sequence"/>
</dbReference>
<evidence type="ECO:0000256" key="7">
    <source>
        <dbReference type="ARBA" id="ARBA00023136"/>
    </source>
</evidence>
<feature type="domain" description="TonB-dependent receptor-like beta-barrel" evidence="10">
    <location>
        <begin position="102"/>
        <end position="538"/>
    </location>
</feature>
<dbReference type="EMBL" id="BQKA01000034">
    <property type="protein sequence ID" value="GJM50888.1"/>
    <property type="molecule type" value="Genomic_DNA"/>
</dbReference>
<accession>A0AAV5AYW1</accession>
<evidence type="ECO:0000256" key="3">
    <source>
        <dbReference type="ARBA" id="ARBA00022452"/>
    </source>
</evidence>
<comment type="subcellular location">
    <subcellularLocation>
        <location evidence="1">Cell outer membrane</location>
        <topology evidence="1">Multi-pass membrane protein</topology>
    </subcellularLocation>
</comment>
<keyword evidence="14" id="KW-1185">Reference proteome</keyword>
<evidence type="ECO:0000256" key="5">
    <source>
        <dbReference type="ARBA" id="ARBA00022729"/>
    </source>
</evidence>
<keyword evidence="7" id="KW-0472">Membrane</keyword>
<sequence>MLIFAATWLWVTASYAQDEKLGTKVIDIVKPYTPTVADAIKQRETTPAKDSVTVPKKKINYTIYSVPVASTFVPDKGRVSQVPTTKGKKENYYDSYVALGFGSYTTFLGDAYIALPINKESDFSIDAQHHSSQNNVKGIDTDSNFSNTDVQGAYRYADRDYSFGASVNVGHRLMHWYGIEEASYLPVPNGISLRQNYLDGGLKAYFGVNNSVFRRADILLQGIKDDYDSTEFQVQFLPSLAIPFGDEHLLGIDFDVNYLNGNFNRGFATTDKITYQWTLLGIRPAYHFTIDDFSAKVGAGVYYASGKEESQNKLKVFPDVEVAYNAFGENFIIYAGIGGNLEQITYRGQSRVNPFVSPTLNIKPMHTTYDVFGGIKGKLVGTLSYDVKAHYGHIKNLPMFQANPKVAVLDKPYHYDNTYAIIYDDAMVYGLSADVKGAIADVFTLGVSFKMDSFVPEIQKEAWNIPLFQSTILTDFQVLPNWYLGADLFYVGDRKDIKHNITGANQEIVTLDGYFDVNLHTDYTIAKQWTIFVNANNLTAKNYLRWTNYPVQGLQILGGVKYQF</sequence>
<gene>
    <name evidence="11" type="ORF">RCZ15_18610</name>
    <name evidence="12" type="ORF">RCZ16_20480</name>
</gene>
<dbReference type="GO" id="GO:0015344">
    <property type="term" value="F:siderophore uptake transmembrane transporter activity"/>
    <property type="evidence" value="ECO:0007669"/>
    <property type="project" value="TreeGrafter"/>
</dbReference>
<evidence type="ECO:0000313" key="14">
    <source>
        <dbReference type="Proteomes" id="UP001208692"/>
    </source>
</evidence>
<keyword evidence="8" id="KW-0675">Receptor</keyword>
<dbReference type="EMBL" id="BQKB01000049">
    <property type="protein sequence ID" value="GJM53732.1"/>
    <property type="molecule type" value="Genomic_DNA"/>
</dbReference>
<dbReference type="Gene3D" id="2.40.170.20">
    <property type="entry name" value="TonB-dependent receptor, beta-barrel domain"/>
    <property type="match status" value="1"/>
</dbReference>
<dbReference type="GO" id="GO:0009279">
    <property type="term" value="C:cell outer membrane"/>
    <property type="evidence" value="ECO:0007669"/>
    <property type="project" value="UniProtKB-SubCell"/>
</dbReference>
<dbReference type="Pfam" id="PF00593">
    <property type="entry name" value="TonB_dep_Rec_b-barrel"/>
    <property type="match status" value="1"/>
</dbReference>
<evidence type="ECO:0000259" key="10">
    <source>
        <dbReference type="Pfam" id="PF00593"/>
    </source>
</evidence>
<dbReference type="InterPro" id="IPR036942">
    <property type="entry name" value="Beta-barrel_TonB_sf"/>
</dbReference>
<dbReference type="InterPro" id="IPR039426">
    <property type="entry name" value="TonB-dep_rcpt-like"/>
</dbReference>
<proteinExistence type="predicted"/>
<evidence type="ECO:0000313" key="12">
    <source>
        <dbReference type="EMBL" id="GJM53732.1"/>
    </source>
</evidence>
<evidence type="ECO:0000256" key="2">
    <source>
        <dbReference type="ARBA" id="ARBA00022448"/>
    </source>
</evidence>
<keyword evidence="4" id="KW-0812">Transmembrane</keyword>
<organism evidence="11 13">
    <name type="scientific">Capnocytophaga catalasegens</name>
    <dbReference type="NCBI Taxonomy" id="1004260"/>
    <lineage>
        <taxon>Bacteria</taxon>
        <taxon>Pseudomonadati</taxon>
        <taxon>Bacteroidota</taxon>
        <taxon>Flavobacteriia</taxon>
        <taxon>Flavobacteriales</taxon>
        <taxon>Flavobacteriaceae</taxon>
        <taxon>Capnocytophaga</taxon>
    </lineage>
</organism>
<evidence type="ECO:0000256" key="1">
    <source>
        <dbReference type="ARBA" id="ARBA00004571"/>
    </source>
</evidence>
<evidence type="ECO:0000256" key="8">
    <source>
        <dbReference type="ARBA" id="ARBA00023170"/>
    </source>
</evidence>
<reference evidence="11 14" key="1">
    <citation type="submission" date="2021-11" db="EMBL/GenBank/DDBJ databases">
        <title>Draft genome sequence of Capnocytophaga sp. strain KC07075 isolated from cat oral cavity.</title>
        <authorList>
            <person name="Suzuki M."/>
            <person name="Imaoka K."/>
            <person name="Kimura M."/>
            <person name="Morikawa S."/>
            <person name="Maeda K."/>
        </authorList>
    </citation>
    <scope>NUCLEOTIDE SEQUENCE</scope>
    <source>
        <strain evidence="11">KC07075</strain>
        <strain evidence="12 14">KC07079</strain>
    </source>
</reference>
<dbReference type="SUPFAM" id="SSF56935">
    <property type="entry name" value="Porins"/>
    <property type="match status" value="1"/>
</dbReference>
<evidence type="ECO:0000313" key="11">
    <source>
        <dbReference type="EMBL" id="GJM50888.1"/>
    </source>
</evidence>
<comment type="caution">
    <text evidence="11">The sequence shown here is derived from an EMBL/GenBank/DDBJ whole genome shotgun (WGS) entry which is preliminary data.</text>
</comment>
<keyword evidence="3" id="KW-1134">Transmembrane beta strand</keyword>
<dbReference type="PANTHER" id="PTHR30069:SF29">
    <property type="entry name" value="HEMOGLOBIN AND HEMOGLOBIN-HAPTOGLOBIN-BINDING PROTEIN 1-RELATED"/>
    <property type="match status" value="1"/>
</dbReference>
<dbReference type="PANTHER" id="PTHR30069">
    <property type="entry name" value="TONB-DEPENDENT OUTER MEMBRANE RECEPTOR"/>
    <property type="match status" value="1"/>
</dbReference>
<keyword evidence="5" id="KW-0732">Signal</keyword>
<dbReference type="InterPro" id="IPR000531">
    <property type="entry name" value="Beta-barrel_TonB"/>
</dbReference>
<name>A0AAV5AYW1_9FLAO</name>
<keyword evidence="6" id="KW-0798">TonB box</keyword>
<evidence type="ECO:0000256" key="6">
    <source>
        <dbReference type="ARBA" id="ARBA00023077"/>
    </source>
</evidence>
<evidence type="ECO:0000313" key="13">
    <source>
        <dbReference type="Proteomes" id="UP001207736"/>
    </source>
</evidence>
<protein>
    <recommendedName>
        <fullName evidence="10">TonB-dependent receptor-like beta-barrel domain-containing protein</fullName>
    </recommendedName>
</protein>
<keyword evidence="2" id="KW-0813">Transport</keyword>
<evidence type="ECO:0000256" key="9">
    <source>
        <dbReference type="ARBA" id="ARBA00023237"/>
    </source>
</evidence>
<keyword evidence="9" id="KW-0998">Cell outer membrane</keyword>